<protein>
    <recommendedName>
        <fullName evidence="1">Antirepressor protein C-terminal domain-containing protein</fullName>
    </recommendedName>
</protein>
<gene>
    <name evidence="2" type="ORF">RUMCAL_00414</name>
</gene>
<dbReference type="Pfam" id="PF03374">
    <property type="entry name" value="ANT"/>
    <property type="match status" value="1"/>
</dbReference>
<dbReference type="eggNOG" id="COG3645">
    <property type="taxonomic scope" value="Bacteria"/>
</dbReference>
<keyword evidence="3" id="KW-1185">Reference proteome</keyword>
<dbReference type="STRING" id="411473.RUMCAL_00414"/>
<evidence type="ECO:0000259" key="1">
    <source>
        <dbReference type="Pfam" id="PF03374"/>
    </source>
</evidence>
<sequence>MNQVLREKGVQYKQGGKIWLLYQKYAEMGLTSTKTYYYDDANGHGHVVPHTHWTQKGRLFIYDLLKEDGILPIMEREF</sequence>
<dbReference type="PATRIC" id="fig|411473.3.peg.316"/>
<accession>U2KYH0</accession>
<proteinExistence type="predicted"/>
<comment type="caution">
    <text evidence="2">The sequence shown here is derived from an EMBL/GenBank/DDBJ whole genome shotgun (WGS) entry which is preliminary data.</text>
</comment>
<dbReference type="AlphaFoldDB" id="U2KYH0"/>
<evidence type="ECO:0000313" key="3">
    <source>
        <dbReference type="Proteomes" id="UP000016662"/>
    </source>
</evidence>
<dbReference type="Proteomes" id="UP000016662">
    <property type="component" value="Unassembled WGS sequence"/>
</dbReference>
<dbReference type="EMBL" id="AWVF01000031">
    <property type="protein sequence ID" value="ERJ97342.1"/>
    <property type="molecule type" value="Genomic_DNA"/>
</dbReference>
<feature type="domain" description="Antirepressor protein C-terminal" evidence="1">
    <location>
        <begin position="1"/>
        <end position="67"/>
    </location>
</feature>
<organism evidence="2 3">
    <name type="scientific">Ruminococcus callidus ATCC 27760</name>
    <dbReference type="NCBI Taxonomy" id="411473"/>
    <lineage>
        <taxon>Bacteria</taxon>
        <taxon>Bacillati</taxon>
        <taxon>Bacillota</taxon>
        <taxon>Clostridia</taxon>
        <taxon>Eubacteriales</taxon>
        <taxon>Oscillospiraceae</taxon>
        <taxon>Ruminococcus</taxon>
    </lineage>
</organism>
<evidence type="ECO:0000313" key="2">
    <source>
        <dbReference type="EMBL" id="ERJ97342.1"/>
    </source>
</evidence>
<dbReference type="GO" id="GO:0003677">
    <property type="term" value="F:DNA binding"/>
    <property type="evidence" value="ECO:0007669"/>
    <property type="project" value="InterPro"/>
</dbReference>
<dbReference type="HOGENOM" id="CLU_2619868_0_0_9"/>
<reference evidence="2 3" key="1">
    <citation type="submission" date="2013-07" db="EMBL/GenBank/DDBJ databases">
        <authorList>
            <person name="Weinstock G."/>
            <person name="Sodergren E."/>
            <person name="Wylie T."/>
            <person name="Fulton L."/>
            <person name="Fulton R."/>
            <person name="Fronick C."/>
            <person name="O'Laughlin M."/>
            <person name="Godfrey J."/>
            <person name="Miner T."/>
            <person name="Herter B."/>
            <person name="Appelbaum E."/>
            <person name="Cordes M."/>
            <person name="Lek S."/>
            <person name="Wollam A."/>
            <person name="Pepin K.H."/>
            <person name="Palsikar V.B."/>
            <person name="Mitreva M."/>
            <person name="Wilson R.K."/>
        </authorList>
    </citation>
    <scope>NUCLEOTIDE SEQUENCE [LARGE SCALE GENOMIC DNA]</scope>
    <source>
        <strain evidence="2 3">ATCC 27760</strain>
    </source>
</reference>
<name>U2KYH0_9FIRM</name>
<dbReference type="InterPro" id="IPR005039">
    <property type="entry name" value="Ant_C"/>
</dbReference>